<dbReference type="CDD" id="cd00761">
    <property type="entry name" value="Glyco_tranf_GTA_type"/>
    <property type="match status" value="1"/>
</dbReference>
<dbReference type="EMBL" id="CP023036">
    <property type="protein sequence ID" value="AXY23698.1"/>
    <property type="molecule type" value="Genomic_DNA"/>
</dbReference>
<evidence type="ECO:0000313" key="3">
    <source>
        <dbReference type="Proteomes" id="UP000264120"/>
    </source>
</evidence>
<keyword evidence="2" id="KW-0808">Transferase</keyword>
<evidence type="ECO:0000259" key="1">
    <source>
        <dbReference type="Pfam" id="PF00535"/>
    </source>
</evidence>
<dbReference type="Pfam" id="PF00535">
    <property type="entry name" value="Glycos_transf_2"/>
    <property type="match status" value="1"/>
</dbReference>
<keyword evidence="3" id="KW-1185">Reference proteome</keyword>
<name>A0A347WFQ5_9PROT</name>
<reference evidence="2 3" key="1">
    <citation type="submission" date="2017-08" db="EMBL/GenBank/DDBJ databases">
        <title>Complete genome sequence of Gluconacetobacter saccharivorans CV1 isolated from Fermented Vinegar.</title>
        <authorList>
            <person name="Kim S.-Y."/>
        </authorList>
    </citation>
    <scope>NUCLEOTIDE SEQUENCE [LARGE SCALE GENOMIC DNA]</scope>
    <source>
        <strain evidence="2 3">CV1</strain>
    </source>
</reference>
<protein>
    <submittedName>
        <fullName evidence="2">Putative glycosyl transferase</fullName>
    </submittedName>
</protein>
<dbReference type="SUPFAM" id="SSF53448">
    <property type="entry name" value="Nucleotide-diphospho-sugar transferases"/>
    <property type="match status" value="1"/>
</dbReference>
<gene>
    <name evidence="2" type="ORF">CD178_02954</name>
</gene>
<dbReference type="AlphaFoldDB" id="A0A347WFQ5"/>
<evidence type="ECO:0000313" key="2">
    <source>
        <dbReference type="EMBL" id="AXY23698.1"/>
    </source>
</evidence>
<dbReference type="OrthoDB" id="9771846at2"/>
<dbReference type="PANTHER" id="PTHR22916">
    <property type="entry name" value="GLYCOSYLTRANSFERASE"/>
    <property type="match status" value="1"/>
</dbReference>
<organism evidence="2 3">
    <name type="scientific">Komagataeibacter saccharivorans</name>
    <dbReference type="NCBI Taxonomy" id="265959"/>
    <lineage>
        <taxon>Bacteria</taxon>
        <taxon>Pseudomonadati</taxon>
        <taxon>Pseudomonadota</taxon>
        <taxon>Alphaproteobacteria</taxon>
        <taxon>Acetobacterales</taxon>
        <taxon>Acetobacteraceae</taxon>
        <taxon>Komagataeibacter</taxon>
    </lineage>
</organism>
<sequence length="288" mass="32090">MFFSLIVPTLGRVEELRALLLSLTRQSVTTFEVIIVDQNGDDRLLPVLGDFTDRLNITHLRSPVRRCNHARNLGASRAIGDILTFPDDDCVYMDNVLKTVDDLFHGDRNPDFITGSVVTLEGQAGRAGRWHPYETTIDSHNVWTCLIEFNFFMRRSAFTSAGGFDESVGPGTPFGSAEGQDLALRLLKTGFTGLYVPMLKIMHPDKPVTLNIARAYSYGAGMGYVMRRNHLDIRTVGTFLLRSIGGSLVYLLKGNFPLSRYYFLTFLGRLNGYRSVRRGVLTAAPVTG</sequence>
<feature type="domain" description="Glycosyltransferase 2-like" evidence="1">
    <location>
        <begin position="4"/>
        <end position="109"/>
    </location>
</feature>
<dbReference type="Proteomes" id="UP000264120">
    <property type="component" value="Chromosome"/>
</dbReference>
<accession>A0A347WFQ5</accession>
<dbReference type="Gene3D" id="3.90.550.10">
    <property type="entry name" value="Spore Coat Polysaccharide Biosynthesis Protein SpsA, Chain A"/>
    <property type="match status" value="1"/>
</dbReference>
<dbReference type="InterPro" id="IPR001173">
    <property type="entry name" value="Glyco_trans_2-like"/>
</dbReference>
<dbReference type="GO" id="GO:0016758">
    <property type="term" value="F:hexosyltransferase activity"/>
    <property type="evidence" value="ECO:0007669"/>
    <property type="project" value="UniProtKB-ARBA"/>
</dbReference>
<dbReference type="RefSeq" id="WP_118963487.1">
    <property type="nucleotide sequence ID" value="NZ_CP023036.1"/>
</dbReference>
<proteinExistence type="predicted"/>
<dbReference type="PANTHER" id="PTHR22916:SF64">
    <property type="entry name" value="TRANSFERASE, PUTATIVE-RELATED"/>
    <property type="match status" value="1"/>
</dbReference>
<dbReference type="KEGG" id="ksc:CD178_02954"/>
<dbReference type="InterPro" id="IPR029044">
    <property type="entry name" value="Nucleotide-diphossugar_trans"/>
</dbReference>